<protein>
    <submittedName>
        <fullName evidence="5">Ankyrin repeat domain-containing protein</fullName>
    </submittedName>
</protein>
<dbReference type="RefSeq" id="WP_186952983.1">
    <property type="nucleotide sequence ID" value="NZ_JACOFX010000002.1"/>
</dbReference>
<dbReference type="InterPro" id="IPR002110">
    <property type="entry name" value="Ankyrin_rpt"/>
</dbReference>
<dbReference type="SMART" id="SM00248">
    <property type="entry name" value="ANK"/>
    <property type="match status" value="4"/>
</dbReference>
<dbReference type="InterPro" id="IPR036770">
    <property type="entry name" value="Ankyrin_rpt-contain_sf"/>
</dbReference>
<evidence type="ECO:0000256" key="3">
    <source>
        <dbReference type="PROSITE-ProRule" id="PRU00023"/>
    </source>
</evidence>
<dbReference type="PROSITE" id="PS50297">
    <property type="entry name" value="ANK_REP_REGION"/>
    <property type="match status" value="2"/>
</dbReference>
<gene>
    <name evidence="5" type="ORF">H8L47_07765</name>
</gene>
<dbReference type="InterPro" id="IPR028049">
    <property type="entry name" value="Imm-NTF2"/>
</dbReference>
<keyword evidence="1" id="KW-0677">Repeat</keyword>
<feature type="domain" description="NTF2 fold immunity protein" evidence="4">
    <location>
        <begin position="188"/>
        <end position="312"/>
    </location>
</feature>
<dbReference type="Gene3D" id="1.25.40.20">
    <property type="entry name" value="Ankyrin repeat-containing domain"/>
    <property type="match status" value="1"/>
</dbReference>
<dbReference type="PANTHER" id="PTHR24171">
    <property type="entry name" value="ANKYRIN REPEAT DOMAIN-CONTAINING PROTEIN 39-RELATED"/>
    <property type="match status" value="1"/>
</dbReference>
<evidence type="ECO:0000256" key="1">
    <source>
        <dbReference type="ARBA" id="ARBA00022737"/>
    </source>
</evidence>
<accession>A0ABR6Z8G4</accession>
<dbReference type="PANTHER" id="PTHR24171:SF9">
    <property type="entry name" value="ANKYRIN REPEAT DOMAIN-CONTAINING PROTEIN 39"/>
    <property type="match status" value="1"/>
</dbReference>
<dbReference type="Proteomes" id="UP000646911">
    <property type="component" value="Unassembled WGS sequence"/>
</dbReference>
<evidence type="ECO:0000313" key="6">
    <source>
        <dbReference type="Proteomes" id="UP000646911"/>
    </source>
</evidence>
<reference evidence="5 6" key="1">
    <citation type="submission" date="2020-08" db="EMBL/GenBank/DDBJ databases">
        <title>Novel species isolated from subtropical streams in China.</title>
        <authorList>
            <person name="Lu H."/>
        </authorList>
    </citation>
    <scope>NUCLEOTIDE SEQUENCE [LARGE SCALE GENOMIC DNA]</scope>
    <source>
        <strain evidence="5 6">NL8W</strain>
    </source>
</reference>
<dbReference type="Pfam" id="PF12796">
    <property type="entry name" value="Ank_2"/>
    <property type="match status" value="1"/>
</dbReference>
<dbReference type="EMBL" id="JACOFX010000002">
    <property type="protein sequence ID" value="MBC3907457.1"/>
    <property type="molecule type" value="Genomic_DNA"/>
</dbReference>
<comment type="caution">
    <text evidence="5">The sequence shown here is derived from an EMBL/GenBank/DDBJ whole genome shotgun (WGS) entry which is preliminary data.</text>
</comment>
<feature type="repeat" description="ANK" evidence="3">
    <location>
        <begin position="34"/>
        <end position="66"/>
    </location>
</feature>
<dbReference type="Pfam" id="PF15655">
    <property type="entry name" value="Imm-NTF2"/>
    <property type="match status" value="1"/>
</dbReference>
<feature type="repeat" description="ANK" evidence="3">
    <location>
        <begin position="102"/>
        <end position="134"/>
    </location>
</feature>
<proteinExistence type="predicted"/>
<dbReference type="SUPFAM" id="SSF48403">
    <property type="entry name" value="Ankyrin repeat"/>
    <property type="match status" value="1"/>
</dbReference>
<feature type="repeat" description="ANK" evidence="3">
    <location>
        <begin position="68"/>
        <end position="100"/>
    </location>
</feature>
<keyword evidence="6" id="KW-1185">Reference proteome</keyword>
<sequence>MSHHLIKAASEGKFDKLIARLEQGDEMESIHKGTGRTALAEGALNGHVEILSHLLKLGAKFDEPDKAVGHTPFLWACAQGHLPVARVLAVHGANVKFSSKPHGWTAVMLAASNGHAEVLRFLLGLGIDIGALSSDGRNAYGVALKNRHQHIIDLLAHAGASEPAPLPTPAYLPWPASTGDHAVSSDATAVLHHFILAMHQWEKDAASKHVALINGSKEHDWPAMRAEMDIIFERYCTLKERPYGRNGGSFSVSPSYQPTESLMIVTDISKQKKELRTRNMDREFNYIAILKKGAWRLDSKQQRLVGGDWIRDHL</sequence>
<dbReference type="PROSITE" id="PS50088">
    <property type="entry name" value="ANK_REPEAT"/>
    <property type="match status" value="3"/>
</dbReference>
<evidence type="ECO:0000259" key="4">
    <source>
        <dbReference type="Pfam" id="PF15655"/>
    </source>
</evidence>
<evidence type="ECO:0000256" key="2">
    <source>
        <dbReference type="ARBA" id="ARBA00023043"/>
    </source>
</evidence>
<organism evidence="5 6">
    <name type="scientific">Undibacterium umbellatum</name>
    <dbReference type="NCBI Taxonomy" id="2762300"/>
    <lineage>
        <taxon>Bacteria</taxon>
        <taxon>Pseudomonadati</taxon>
        <taxon>Pseudomonadota</taxon>
        <taxon>Betaproteobacteria</taxon>
        <taxon>Burkholderiales</taxon>
        <taxon>Oxalobacteraceae</taxon>
        <taxon>Undibacterium</taxon>
    </lineage>
</organism>
<keyword evidence="2 3" id="KW-0040">ANK repeat</keyword>
<evidence type="ECO:0000313" key="5">
    <source>
        <dbReference type="EMBL" id="MBC3907457.1"/>
    </source>
</evidence>
<name>A0ABR6Z8G4_9BURK</name>